<comment type="caution">
    <text evidence="4">The sequence shown here is derived from an EMBL/GenBank/DDBJ whole genome shotgun (WGS) entry which is preliminary data.</text>
</comment>
<reference evidence="4 5" key="1">
    <citation type="submission" date="2022-09" db="EMBL/GenBank/DDBJ databases">
        <title>Draft genome of isolate Be4.</title>
        <authorList>
            <person name="Sanchez-Castro I."/>
            <person name="Martinez-Rodriguez P."/>
            <person name="Descostes M."/>
            <person name="Merroun M."/>
        </authorList>
    </citation>
    <scope>NUCLEOTIDE SEQUENCE [LARGE SCALE GENOMIC DNA]</scope>
    <source>
        <strain evidence="4 5">Be4</strain>
    </source>
</reference>
<sequence length="362" mass="38012">MWTYHNPVHIHAAPGGLQQLPALLQGRDCILVTFPEAHGLGLVDKLRGLLGAQLRAVVSDILPNPDVQWLAPLYERVHRDHADVPCLVALGGGSVIDTAKALMCATPSGAFAELLAVLEQGAQLPAGAHKALIAIPTTAGTGSEVTPWATLWDQAGGRKHSLHQPWTWPEAALIDAELMLSLPGPSTLASGLDALSHALESLWNVHRNPVSTALAVRAAQRILQTLPALMQDLSNASLRAELAEAALMAGLAFSNTKTALAHSLSYDITLRYGQVHGIACSFSLPLVLEMALGADAQCDAALLSVFGAASGAAAVARLRDFLHGLGVSTDPAQFGLSAADWDRMVQAAARGPRGRNFIRALA</sequence>
<feature type="domain" description="Fe-containing alcohol dehydrogenase-like C-terminal" evidence="3">
    <location>
        <begin position="187"/>
        <end position="349"/>
    </location>
</feature>
<dbReference type="Proteomes" id="UP001525968">
    <property type="component" value="Unassembled WGS sequence"/>
</dbReference>
<dbReference type="EC" id="1.1.1.1" evidence="4"/>
<accession>A0ABT2PKV9</accession>
<dbReference type="InterPro" id="IPR017775">
    <property type="entry name" value="ADH_Fe_PsrA-like"/>
</dbReference>
<organism evidence="4 5">
    <name type="scientific">Acidovorax bellezanensis</name>
    <dbReference type="NCBI Taxonomy" id="2976702"/>
    <lineage>
        <taxon>Bacteria</taxon>
        <taxon>Pseudomonadati</taxon>
        <taxon>Pseudomonadota</taxon>
        <taxon>Betaproteobacteria</taxon>
        <taxon>Burkholderiales</taxon>
        <taxon>Comamonadaceae</taxon>
        <taxon>Acidovorax</taxon>
    </lineage>
</organism>
<evidence type="ECO:0000313" key="5">
    <source>
        <dbReference type="Proteomes" id="UP001525968"/>
    </source>
</evidence>
<protein>
    <submittedName>
        <fullName evidence="4">Iron-containing alcohol dehydrogenase</fullName>
        <ecNumber evidence="4">1.1.1.1</ecNumber>
    </submittedName>
</protein>
<dbReference type="PROSITE" id="PS00913">
    <property type="entry name" value="ADH_IRON_1"/>
    <property type="match status" value="1"/>
</dbReference>
<dbReference type="RefSeq" id="WP_261500288.1">
    <property type="nucleotide sequence ID" value="NZ_JAODYH010000004.1"/>
</dbReference>
<dbReference type="Pfam" id="PF00465">
    <property type="entry name" value="Fe-ADH"/>
    <property type="match status" value="1"/>
</dbReference>
<gene>
    <name evidence="4" type="ORF">N0K08_10720</name>
</gene>
<dbReference type="Gene3D" id="1.20.1090.10">
    <property type="entry name" value="Dehydroquinate synthase-like - alpha domain"/>
    <property type="match status" value="1"/>
</dbReference>
<dbReference type="CDD" id="cd08182">
    <property type="entry name" value="HEPD"/>
    <property type="match status" value="1"/>
</dbReference>
<dbReference type="InterPro" id="IPR039697">
    <property type="entry name" value="Alcohol_dehydrogenase_Fe"/>
</dbReference>
<dbReference type="GO" id="GO:0004022">
    <property type="term" value="F:alcohol dehydrogenase (NAD+) activity"/>
    <property type="evidence" value="ECO:0007669"/>
    <property type="project" value="UniProtKB-EC"/>
</dbReference>
<dbReference type="InterPro" id="IPR035873">
    <property type="entry name" value="PhpC"/>
</dbReference>
<dbReference type="InterPro" id="IPR001670">
    <property type="entry name" value="ADH_Fe/GldA"/>
</dbReference>
<keyword evidence="5" id="KW-1185">Reference proteome</keyword>
<keyword evidence="1 4" id="KW-0560">Oxidoreductase</keyword>
<evidence type="ECO:0000256" key="1">
    <source>
        <dbReference type="ARBA" id="ARBA00023002"/>
    </source>
</evidence>
<evidence type="ECO:0000259" key="2">
    <source>
        <dbReference type="Pfam" id="PF00465"/>
    </source>
</evidence>
<feature type="domain" description="Alcohol dehydrogenase iron-type/glycerol dehydrogenase GldA" evidence="2">
    <location>
        <begin position="7"/>
        <end position="175"/>
    </location>
</feature>
<dbReference type="Pfam" id="PF25137">
    <property type="entry name" value="ADH_Fe_C"/>
    <property type="match status" value="1"/>
</dbReference>
<evidence type="ECO:0000313" key="4">
    <source>
        <dbReference type="EMBL" id="MCT9811107.1"/>
    </source>
</evidence>
<dbReference type="InterPro" id="IPR056798">
    <property type="entry name" value="ADH_Fe_C"/>
</dbReference>
<dbReference type="NCBIfam" id="TIGR03405">
    <property type="entry name" value="Phn_Fe-ADH"/>
    <property type="match status" value="1"/>
</dbReference>
<dbReference type="SUPFAM" id="SSF56796">
    <property type="entry name" value="Dehydroquinate synthase-like"/>
    <property type="match status" value="1"/>
</dbReference>
<dbReference type="PANTHER" id="PTHR11496:SF83">
    <property type="entry name" value="HYDROXYACID-OXOACID TRANSHYDROGENASE, MITOCHONDRIAL"/>
    <property type="match status" value="1"/>
</dbReference>
<dbReference type="PANTHER" id="PTHR11496">
    <property type="entry name" value="ALCOHOL DEHYDROGENASE"/>
    <property type="match status" value="1"/>
</dbReference>
<name>A0ABT2PKV9_9BURK</name>
<evidence type="ECO:0000259" key="3">
    <source>
        <dbReference type="Pfam" id="PF25137"/>
    </source>
</evidence>
<dbReference type="EMBL" id="JAODYH010000004">
    <property type="protein sequence ID" value="MCT9811107.1"/>
    <property type="molecule type" value="Genomic_DNA"/>
</dbReference>
<dbReference type="InterPro" id="IPR018211">
    <property type="entry name" value="ADH_Fe_CS"/>
</dbReference>
<proteinExistence type="predicted"/>
<dbReference type="Gene3D" id="3.40.50.1970">
    <property type="match status" value="1"/>
</dbReference>